<name>A0A426Y0D5_ENSVE</name>
<evidence type="ECO:0000313" key="2">
    <source>
        <dbReference type="Proteomes" id="UP000287651"/>
    </source>
</evidence>
<dbReference type="Proteomes" id="UP000287651">
    <property type="component" value="Unassembled WGS sequence"/>
</dbReference>
<dbReference type="EMBL" id="AMZH03016059">
    <property type="protein sequence ID" value="RRT45080.1"/>
    <property type="molecule type" value="Genomic_DNA"/>
</dbReference>
<accession>A0A426Y0D5</accession>
<protein>
    <submittedName>
        <fullName evidence="1">Uncharacterized protein</fullName>
    </submittedName>
</protein>
<reference evidence="1 2" key="1">
    <citation type="journal article" date="2014" name="Agronomy (Basel)">
        <title>A Draft Genome Sequence for Ensete ventricosum, the Drought-Tolerant Tree Against Hunger.</title>
        <authorList>
            <person name="Harrison J."/>
            <person name="Moore K.A."/>
            <person name="Paszkiewicz K."/>
            <person name="Jones T."/>
            <person name="Grant M."/>
            <person name="Ambacheew D."/>
            <person name="Muzemil S."/>
            <person name="Studholme D.J."/>
        </authorList>
    </citation>
    <scope>NUCLEOTIDE SEQUENCE [LARGE SCALE GENOMIC DNA]</scope>
</reference>
<proteinExistence type="predicted"/>
<sequence>MKIISRHRWASTKEDSAGSGLRIGAVDLSQALYRGGQPRPSPYRGGYKRLPADRHLGDIQIRKMVFFKSKGILCRWYLKCHHYGCCPRERRRPRLRVVAPASGAGLPCGLALAAADCPLAGGLGRGQAVDGRPCMGAGCGWPPLLLADFAAKM</sequence>
<comment type="caution">
    <text evidence="1">The sequence shown here is derived from an EMBL/GenBank/DDBJ whole genome shotgun (WGS) entry which is preliminary data.</text>
</comment>
<dbReference type="AlphaFoldDB" id="A0A426Y0D5"/>
<evidence type="ECO:0000313" key="1">
    <source>
        <dbReference type="EMBL" id="RRT45080.1"/>
    </source>
</evidence>
<organism evidence="1 2">
    <name type="scientific">Ensete ventricosum</name>
    <name type="common">Abyssinian banana</name>
    <name type="synonym">Musa ensete</name>
    <dbReference type="NCBI Taxonomy" id="4639"/>
    <lineage>
        <taxon>Eukaryota</taxon>
        <taxon>Viridiplantae</taxon>
        <taxon>Streptophyta</taxon>
        <taxon>Embryophyta</taxon>
        <taxon>Tracheophyta</taxon>
        <taxon>Spermatophyta</taxon>
        <taxon>Magnoliopsida</taxon>
        <taxon>Liliopsida</taxon>
        <taxon>Zingiberales</taxon>
        <taxon>Musaceae</taxon>
        <taxon>Ensete</taxon>
    </lineage>
</organism>
<gene>
    <name evidence="1" type="ORF">B296_00018537</name>
</gene>